<accession>A0AC34R8Z8</accession>
<name>A0AC34R8Z8_9BILA</name>
<reference evidence="2" key="1">
    <citation type="submission" date="2022-11" db="UniProtKB">
        <authorList>
            <consortium name="WormBaseParasite"/>
        </authorList>
    </citation>
    <scope>IDENTIFICATION</scope>
</reference>
<dbReference type="Proteomes" id="UP000887576">
    <property type="component" value="Unplaced"/>
</dbReference>
<protein>
    <submittedName>
        <fullName evidence="2">C-type lectin domain-containing protein</fullName>
    </submittedName>
</protein>
<sequence>MITQAQAEISCIQNGGHLTSIESFPENDFIRELTHIGLITGWQASQFWTGGQRNGSGWYWLDGTYFNYTNWAGSYAYGNPCCTYFSPDIFTNWGHEPGQWDCPACTDTRAAYVCKKSTKTVPTGC</sequence>
<evidence type="ECO:0000313" key="1">
    <source>
        <dbReference type="Proteomes" id="UP000887576"/>
    </source>
</evidence>
<dbReference type="WBParaSite" id="JU765_v2.g446.t1">
    <property type="protein sequence ID" value="JU765_v2.g446.t1"/>
    <property type="gene ID" value="JU765_v2.g446"/>
</dbReference>
<proteinExistence type="predicted"/>
<evidence type="ECO:0000313" key="2">
    <source>
        <dbReference type="WBParaSite" id="JU765_v2.g446.t1"/>
    </source>
</evidence>
<organism evidence="1 2">
    <name type="scientific">Panagrolaimus sp. JU765</name>
    <dbReference type="NCBI Taxonomy" id="591449"/>
    <lineage>
        <taxon>Eukaryota</taxon>
        <taxon>Metazoa</taxon>
        <taxon>Ecdysozoa</taxon>
        <taxon>Nematoda</taxon>
        <taxon>Chromadorea</taxon>
        <taxon>Rhabditida</taxon>
        <taxon>Tylenchina</taxon>
        <taxon>Panagrolaimomorpha</taxon>
        <taxon>Panagrolaimoidea</taxon>
        <taxon>Panagrolaimidae</taxon>
        <taxon>Panagrolaimus</taxon>
    </lineage>
</organism>